<accession>A0A0P7C1Z9</accession>
<dbReference type="AlphaFoldDB" id="A0A0P7C1Z9"/>
<feature type="transmembrane region" description="Helical" evidence="1">
    <location>
        <begin position="12"/>
        <end position="34"/>
    </location>
</feature>
<dbReference type="Proteomes" id="UP000050424">
    <property type="component" value="Unassembled WGS sequence"/>
</dbReference>
<dbReference type="OrthoDB" id="5092327at2759"/>
<protein>
    <submittedName>
        <fullName evidence="2">Uncharacterized protein</fullName>
    </submittedName>
</protein>
<feature type="transmembrane region" description="Helical" evidence="1">
    <location>
        <begin position="160"/>
        <end position="182"/>
    </location>
</feature>
<keyword evidence="1" id="KW-1133">Transmembrane helix</keyword>
<sequence>MGFLKALAFGKLPRIFLTALLVIFAFFSFVVFVLSSVSTAKVKDCDEPWYEHVTVRFRDYDDDDDDYRRVTRNNETCDYFAWIPYLLLAAASFLASLAVFSVLVYIFLLPRDAGRFVPRYIFHVMAFIILISLPAFFLGWKYEGPWTYHLEPEASLTVKVTLVFAHVYLFLAVLTALAALVLDFPLRTGPRGDGNMSRNPSTISAHPGITA</sequence>
<feature type="transmembrane region" description="Helical" evidence="1">
    <location>
        <begin position="120"/>
        <end position="140"/>
    </location>
</feature>
<evidence type="ECO:0000256" key="1">
    <source>
        <dbReference type="SAM" id="Phobius"/>
    </source>
</evidence>
<dbReference type="EMBL" id="LKCW01000003">
    <property type="protein sequence ID" value="KPM46017.1"/>
    <property type="molecule type" value="Genomic_DNA"/>
</dbReference>
<reference evidence="2 3" key="1">
    <citation type="submission" date="2015-09" db="EMBL/GenBank/DDBJ databases">
        <title>Draft genome of a European isolate of the apple canker pathogen Neonectria ditissima.</title>
        <authorList>
            <person name="Gomez-Cortecero A."/>
            <person name="Harrison R.J."/>
            <person name="Armitage A.D."/>
        </authorList>
    </citation>
    <scope>NUCLEOTIDE SEQUENCE [LARGE SCALE GENOMIC DNA]</scope>
    <source>
        <strain evidence="2 3">R09/05</strain>
    </source>
</reference>
<keyword evidence="3" id="KW-1185">Reference proteome</keyword>
<name>A0A0P7C1Z9_9HYPO</name>
<keyword evidence="1" id="KW-0812">Transmembrane</keyword>
<proteinExistence type="predicted"/>
<feature type="transmembrane region" description="Helical" evidence="1">
    <location>
        <begin position="82"/>
        <end position="108"/>
    </location>
</feature>
<keyword evidence="1" id="KW-0472">Membrane</keyword>
<evidence type="ECO:0000313" key="3">
    <source>
        <dbReference type="Proteomes" id="UP000050424"/>
    </source>
</evidence>
<evidence type="ECO:0000313" key="2">
    <source>
        <dbReference type="EMBL" id="KPM46017.1"/>
    </source>
</evidence>
<comment type="caution">
    <text evidence="2">The sequence shown here is derived from an EMBL/GenBank/DDBJ whole genome shotgun (WGS) entry which is preliminary data.</text>
</comment>
<organism evidence="2 3">
    <name type="scientific">Neonectria ditissima</name>
    <dbReference type="NCBI Taxonomy" id="78410"/>
    <lineage>
        <taxon>Eukaryota</taxon>
        <taxon>Fungi</taxon>
        <taxon>Dikarya</taxon>
        <taxon>Ascomycota</taxon>
        <taxon>Pezizomycotina</taxon>
        <taxon>Sordariomycetes</taxon>
        <taxon>Hypocreomycetidae</taxon>
        <taxon>Hypocreales</taxon>
        <taxon>Nectriaceae</taxon>
        <taxon>Neonectria</taxon>
    </lineage>
</organism>
<gene>
    <name evidence="2" type="ORF">AK830_g558</name>
</gene>